<feature type="region of interest" description="Disordered" evidence="1">
    <location>
        <begin position="1"/>
        <end position="25"/>
    </location>
</feature>
<evidence type="ECO:0000313" key="3">
    <source>
        <dbReference type="EMBL" id="MDP0399924.1"/>
    </source>
</evidence>
<dbReference type="Proteomes" id="UP001178281">
    <property type="component" value="Unassembled WGS sequence"/>
</dbReference>
<dbReference type="AlphaFoldDB" id="A0AA90SID1"/>
<feature type="transmembrane region" description="Helical" evidence="2">
    <location>
        <begin position="101"/>
        <end position="125"/>
    </location>
</feature>
<protein>
    <submittedName>
        <fullName evidence="3">Phage holin family protein</fullName>
    </submittedName>
</protein>
<feature type="compositionally biased region" description="Polar residues" evidence="1">
    <location>
        <begin position="1"/>
        <end position="16"/>
    </location>
</feature>
<proteinExistence type="predicted"/>
<gene>
    <name evidence="3" type="ORF">Q7X28_18565</name>
</gene>
<accession>A0AA90SID1</accession>
<keyword evidence="2" id="KW-0812">Transmembrane</keyword>
<sequence length="170" mass="18015">MSLDSTPTTGTPQTLSAIPLTDPNVTSTGDPTIGSLVRDATAQVSSLVRAEVELAKTETVADLKKGVTGSAFFILAGVVLLYSSFFFFFFLAYVINIWLPTWAAFGIVFLLMVFIAVVSAVIGYLQVRRIRGPKKTIESLKESQSILKGDLDPVVALKKPAGAPSAGSSS</sequence>
<name>A0AA90SID1_9ACTN</name>
<feature type="transmembrane region" description="Helical" evidence="2">
    <location>
        <begin position="72"/>
        <end position="95"/>
    </location>
</feature>
<evidence type="ECO:0000256" key="2">
    <source>
        <dbReference type="SAM" id="Phobius"/>
    </source>
</evidence>
<evidence type="ECO:0000313" key="4">
    <source>
        <dbReference type="Proteomes" id="UP001178281"/>
    </source>
</evidence>
<reference evidence="3" key="1">
    <citation type="submission" date="2023-08" db="EMBL/GenBank/DDBJ databases">
        <title>The draft genome of Tsukamurella strandjordii strain 050030.</title>
        <authorList>
            <person name="Zhao F."/>
            <person name="Feng Y."/>
            <person name="Zong Z."/>
        </authorList>
    </citation>
    <scope>NUCLEOTIDE SEQUENCE</scope>
    <source>
        <strain evidence="3">050030</strain>
    </source>
</reference>
<keyword evidence="2" id="KW-1133">Transmembrane helix</keyword>
<dbReference type="EMBL" id="JAUTIX010000007">
    <property type="protein sequence ID" value="MDP0399924.1"/>
    <property type="molecule type" value="Genomic_DNA"/>
</dbReference>
<comment type="caution">
    <text evidence="3">The sequence shown here is derived from an EMBL/GenBank/DDBJ whole genome shotgun (WGS) entry which is preliminary data.</text>
</comment>
<keyword evidence="2" id="KW-0472">Membrane</keyword>
<evidence type="ECO:0000256" key="1">
    <source>
        <dbReference type="SAM" id="MobiDB-lite"/>
    </source>
</evidence>
<keyword evidence="4" id="KW-1185">Reference proteome</keyword>
<dbReference type="InterPro" id="IPR009937">
    <property type="entry name" value="Phage_holin_3_6"/>
</dbReference>
<dbReference type="Pfam" id="PF07332">
    <property type="entry name" value="Phage_holin_3_6"/>
    <property type="match status" value="1"/>
</dbReference>
<organism evidence="3 4">
    <name type="scientific">Tsukamurella strandjordii</name>
    <dbReference type="NCBI Taxonomy" id="147577"/>
    <lineage>
        <taxon>Bacteria</taxon>
        <taxon>Bacillati</taxon>
        <taxon>Actinomycetota</taxon>
        <taxon>Actinomycetes</taxon>
        <taxon>Mycobacteriales</taxon>
        <taxon>Tsukamurellaceae</taxon>
        <taxon>Tsukamurella</taxon>
    </lineage>
</organism>